<accession>A0A081NEV7</accession>
<feature type="domain" description="SET" evidence="1">
    <location>
        <begin position="1"/>
        <end position="109"/>
    </location>
</feature>
<dbReference type="InterPro" id="IPR009207">
    <property type="entry name" value="SET7_MeTrfase"/>
</dbReference>
<keyword evidence="3" id="KW-1185">Reference proteome</keyword>
<name>A0A081NEV7_9GAMM</name>
<dbReference type="STRING" id="1137799.GZ78_20365"/>
<dbReference type="SUPFAM" id="SSF82199">
    <property type="entry name" value="SET domain"/>
    <property type="match status" value="1"/>
</dbReference>
<dbReference type="PROSITE" id="PS50280">
    <property type="entry name" value="SET"/>
    <property type="match status" value="1"/>
</dbReference>
<proteinExistence type="predicted"/>
<dbReference type="EMBL" id="JOKH01000004">
    <property type="protein sequence ID" value="KEQ16980.1"/>
    <property type="molecule type" value="Genomic_DNA"/>
</dbReference>
<evidence type="ECO:0000259" key="1">
    <source>
        <dbReference type="PROSITE" id="PS50280"/>
    </source>
</evidence>
<dbReference type="eggNOG" id="COG2940">
    <property type="taxonomic scope" value="Bacteria"/>
</dbReference>
<organism evidence="2 3">
    <name type="scientific">Endozoicomonas numazuensis</name>
    <dbReference type="NCBI Taxonomy" id="1137799"/>
    <lineage>
        <taxon>Bacteria</taxon>
        <taxon>Pseudomonadati</taxon>
        <taxon>Pseudomonadota</taxon>
        <taxon>Gammaproteobacteria</taxon>
        <taxon>Oceanospirillales</taxon>
        <taxon>Endozoicomonadaceae</taxon>
        <taxon>Endozoicomonas</taxon>
    </lineage>
</organism>
<comment type="caution">
    <text evidence="2">The sequence shown here is derived from an EMBL/GenBank/DDBJ whole genome shotgun (WGS) entry which is preliminary data.</text>
</comment>
<dbReference type="Gene3D" id="2.170.270.10">
    <property type="entry name" value="SET domain"/>
    <property type="match status" value="1"/>
</dbReference>
<dbReference type="SMART" id="SM00317">
    <property type="entry name" value="SET"/>
    <property type="match status" value="1"/>
</dbReference>
<dbReference type="PIRSF" id="PIRSF022536">
    <property type="entry name" value="A612L_SET"/>
    <property type="match status" value="1"/>
</dbReference>
<dbReference type="InterPro" id="IPR046341">
    <property type="entry name" value="SET_dom_sf"/>
</dbReference>
<dbReference type="GO" id="GO:0062122">
    <property type="term" value="F:histone H3K37 methyltransferase activity"/>
    <property type="evidence" value="ECO:0007669"/>
    <property type="project" value="InterPro"/>
</dbReference>
<keyword evidence="2" id="KW-0808">Transferase</keyword>
<dbReference type="CDD" id="cd10540">
    <property type="entry name" value="SET_SpSet7-like"/>
    <property type="match status" value="1"/>
</dbReference>
<dbReference type="RefSeq" id="WP_034839347.1">
    <property type="nucleotide sequence ID" value="NZ_JOKH01000004.1"/>
</dbReference>
<dbReference type="InterPro" id="IPR001214">
    <property type="entry name" value="SET_dom"/>
</dbReference>
<dbReference type="Pfam" id="PF00856">
    <property type="entry name" value="SET"/>
    <property type="match status" value="1"/>
</dbReference>
<sequence length="126" mass="14471">MLYVSFSGSKGRGVFTSKKIESNTVIERCPVLELPPQDLKHIDQTEVYNYYFSWGEKMDAAAIALGLGSIYNHSYSPNALYRFDMEDRVIEFISIKKIRPNEEVTINYNGSPNDQSPLWDGIQWEP</sequence>
<reference evidence="2 3" key="1">
    <citation type="submission" date="2014-06" db="EMBL/GenBank/DDBJ databases">
        <title>Whole Genome Sequences of Three Symbiotic Endozoicomonas Bacteria.</title>
        <authorList>
            <person name="Neave M.J."/>
            <person name="Apprill A."/>
            <person name="Voolstra C.R."/>
        </authorList>
    </citation>
    <scope>NUCLEOTIDE SEQUENCE [LARGE SCALE GENOMIC DNA]</scope>
    <source>
        <strain evidence="2 3">DSM 25634</strain>
    </source>
</reference>
<evidence type="ECO:0000313" key="3">
    <source>
        <dbReference type="Proteomes" id="UP000028073"/>
    </source>
</evidence>
<evidence type="ECO:0000313" key="2">
    <source>
        <dbReference type="EMBL" id="KEQ16980.1"/>
    </source>
</evidence>
<dbReference type="GO" id="GO:0032259">
    <property type="term" value="P:methylation"/>
    <property type="evidence" value="ECO:0007669"/>
    <property type="project" value="UniProtKB-KW"/>
</dbReference>
<keyword evidence="2" id="KW-0489">Methyltransferase</keyword>
<gene>
    <name evidence="2" type="ORF">GZ78_20365</name>
</gene>
<protein>
    <submittedName>
        <fullName evidence="2">Lysine methyltransferase</fullName>
    </submittedName>
</protein>
<dbReference type="OrthoDB" id="279507at2"/>
<dbReference type="Proteomes" id="UP000028073">
    <property type="component" value="Unassembled WGS sequence"/>
</dbReference>
<dbReference type="AlphaFoldDB" id="A0A081NEV7"/>